<organism evidence="1 2">
    <name type="scientific">Dendrobium nobile</name>
    <name type="common">Orchid</name>
    <dbReference type="NCBI Taxonomy" id="94219"/>
    <lineage>
        <taxon>Eukaryota</taxon>
        <taxon>Viridiplantae</taxon>
        <taxon>Streptophyta</taxon>
        <taxon>Embryophyta</taxon>
        <taxon>Tracheophyta</taxon>
        <taxon>Spermatophyta</taxon>
        <taxon>Magnoliopsida</taxon>
        <taxon>Liliopsida</taxon>
        <taxon>Asparagales</taxon>
        <taxon>Orchidaceae</taxon>
        <taxon>Epidendroideae</taxon>
        <taxon>Malaxideae</taxon>
        <taxon>Dendrobiinae</taxon>
        <taxon>Dendrobium</taxon>
    </lineage>
</organism>
<evidence type="ECO:0000313" key="1">
    <source>
        <dbReference type="EMBL" id="KAI0520642.1"/>
    </source>
</evidence>
<accession>A0A8T3BTL0</accession>
<dbReference type="AlphaFoldDB" id="A0A8T3BTL0"/>
<name>A0A8T3BTL0_DENNO</name>
<keyword evidence="2" id="KW-1185">Reference proteome</keyword>
<sequence length="130" mass="14920">MANVKTMVTIQLTPDNHLIWKSQLLKLFTANNFDGYLMGVVLKPQKHMLSANSSVVMNPLYTSWLLVDQHLASALYSTISPSLLPYVLNLETTHDIWLAIERRLQSTNRSRLLQLKNELHQLQLGDQTMF</sequence>
<comment type="caution">
    <text evidence="1">The sequence shown here is derived from an EMBL/GenBank/DDBJ whole genome shotgun (WGS) entry which is preliminary data.</text>
</comment>
<evidence type="ECO:0000313" key="2">
    <source>
        <dbReference type="Proteomes" id="UP000829196"/>
    </source>
</evidence>
<dbReference type="PANTHER" id="PTHR47481">
    <property type="match status" value="1"/>
</dbReference>
<dbReference type="EMBL" id="JAGYWB010000006">
    <property type="protein sequence ID" value="KAI0520642.1"/>
    <property type="molecule type" value="Genomic_DNA"/>
</dbReference>
<protein>
    <recommendedName>
        <fullName evidence="3">Retrovirus-related Pol polyprotein from transposon TNT 1-94</fullName>
    </recommendedName>
</protein>
<evidence type="ECO:0008006" key="3">
    <source>
        <dbReference type="Google" id="ProtNLM"/>
    </source>
</evidence>
<dbReference type="PANTHER" id="PTHR47481:SF22">
    <property type="entry name" value="RETROTRANSPOSON GAG DOMAIN-CONTAINING PROTEIN"/>
    <property type="match status" value="1"/>
</dbReference>
<dbReference type="Proteomes" id="UP000829196">
    <property type="component" value="Unassembled WGS sequence"/>
</dbReference>
<gene>
    <name evidence="1" type="ORF">KFK09_008120</name>
</gene>
<dbReference type="OrthoDB" id="693186at2759"/>
<reference evidence="1" key="1">
    <citation type="journal article" date="2022" name="Front. Genet.">
        <title>Chromosome-Scale Assembly of the Dendrobium nobile Genome Provides Insights Into the Molecular Mechanism of the Biosynthesis of the Medicinal Active Ingredient of Dendrobium.</title>
        <authorList>
            <person name="Xu Q."/>
            <person name="Niu S.-C."/>
            <person name="Li K.-L."/>
            <person name="Zheng P.-J."/>
            <person name="Zhang X.-J."/>
            <person name="Jia Y."/>
            <person name="Liu Y."/>
            <person name="Niu Y.-X."/>
            <person name="Yu L.-H."/>
            <person name="Chen D.-F."/>
            <person name="Zhang G.-Q."/>
        </authorList>
    </citation>
    <scope>NUCLEOTIDE SEQUENCE</scope>
    <source>
        <tissue evidence="1">Leaf</tissue>
    </source>
</reference>
<proteinExistence type="predicted"/>